<protein>
    <submittedName>
        <fullName evidence="6">Dimethylsulfone monooxygenase</fullName>
    </submittedName>
</protein>
<dbReference type="InterPro" id="IPR011251">
    <property type="entry name" value="Luciferase-like_dom"/>
</dbReference>
<dbReference type="Proteomes" id="UP000243719">
    <property type="component" value="Unassembled WGS sequence"/>
</dbReference>
<dbReference type="SUPFAM" id="SSF51679">
    <property type="entry name" value="Bacterial luciferase-like"/>
    <property type="match status" value="1"/>
</dbReference>
<reference evidence="7" key="1">
    <citation type="submission" date="2016-09" db="EMBL/GenBank/DDBJ databases">
        <authorList>
            <person name="Varghese N."/>
            <person name="Submissions S."/>
        </authorList>
    </citation>
    <scope>NUCLEOTIDE SEQUENCE [LARGE SCALE GENOMIC DNA]</scope>
    <source>
        <strain evidence="7">JS23</strain>
    </source>
</reference>
<dbReference type="PANTHER" id="PTHR42847">
    <property type="entry name" value="ALKANESULFONATE MONOOXYGENASE"/>
    <property type="match status" value="1"/>
</dbReference>
<evidence type="ECO:0000256" key="4">
    <source>
        <dbReference type="ARBA" id="ARBA00023033"/>
    </source>
</evidence>
<dbReference type="STRING" id="1770053.SAMN05216551_102356"/>
<evidence type="ECO:0000259" key="5">
    <source>
        <dbReference type="Pfam" id="PF00296"/>
    </source>
</evidence>
<dbReference type="InterPro" id="IPR050172">
    <property type="entry name" value="SsuD_RutA_monooxygenase"/>
</dbReference>
<keyword evidence="1" id="KW-0285">Flavoprotein</keyword>
<dbReference type="Pfam" id="PF00296">
    <property type="entry name" value="Bac_luciferase"/>
    <property type="match status" value="1"/>
</dbReference>
<organism evidence="6 7">
    <name type="scientific">Chitinasiproducens palmae</name>
    <dbReference type="NCBI Taxonomy" id="1770053"/>
    <lineage>
        <taxon>Bacteria</taxon>
        <taxon>Pseudomonadati</taxon>
        <taxon>Pseudomonadota</taxon>
        <taxon>Betaproteobacteria</taxon>
        <taxon>Burkholderiales</taxon>
        <taxon>Burkholderiaceae</taxon>
        <taxon>Chitinasiproducens</taxon>
    </lineage>
</organism>
<sequence length="390" mass="42634">MTHVYTPSIADDTGLSPLERVRQQPFNLGLFLPIQNGGWSISTLPRSTDWRFDYNARLTLQAEALGFDLVFGLAQWMPKGGYGGQTNFREVSLDSFITTAALSAITQRILLISTIHVLYGPWHPLHLAKIGATLDHISGGRWGVNLVTGHIADEARMFGQTREEHDARYTHAAEFVEILDRLWRTDANISFEGKHWTLNDAFVSPRPLYGRPILINATGSKAGFAFGAKYSDFVFIPSPVGTKLEPTLAALPAFTNGLRAAAAAEGRDVRPIINPTIVSAATDDLAHARYAEIRASEDTVAANNFNARMSPKTGSSDAHAWSKHAREAGDRAVGGNMHLVGSPQTIVDGFMRLRDAGCGGVQLTFFDFEKDLAHFGAHILPLMRDAGLRL</sequence>
<evidence type="ECO:0000313" key="6">
    <source>
        <dbReference type="EMBL" id="SDV47196.1"/>
    </source>
</evidence>
<keyword evidence="3" id="KW-0560">Oxidoreductase</keyword>
<dbReference type="GO" id="GO:0016705">
    <property type="term" value="F:oxidoreductase activity, acting on paired donors, with incorporation or reduction of molecular oxygen"/>
    <property type="evidence" value="ECO:0007669"/>
    <property type="project" value="InterPro"/>
</dbReference>
<keyword evidence="7" id="KW-1185">Reference proteome</keyword>
<dbReference type="GO" id="GO:0004497">
    <property type="term" value="F:monooxygenase activity"/>
    <property type="evidence" value="ECO:0007669"/>
    <property type="project" value="UniProtKB-KW"/>
</dbReference>
<keyword evidence="2" id="KW-0288">FMN</keyword>
<dbReference type="PANTHER" id="PTHR42847:SF4">
    <property type="entry name" value="ALKANESULFONATE MONOOXYGENASE-RELATED"/>
    <property type="match status" value="1"/>
</dbReference>
<keyword evidence="4 6" id="KW-0503">Monooxygenase</keyword>
<evidence type="ECO:0000313" key="7">
    <source>
        <dbReference type="Proteomes" id="UP000243719"/>
    </source>
</evidence>
<dbReference type="CDD" id="cd01094">
    <property type="entry name" value="Alkanesulfonate_monoxygenase"/>
    <property type="match status" value="1"/>
</dbReference>
<dbReference type="Gene3D" id="3.20.20.30">
    <property type="entry name" value="Luciferase-like domain"/>
    <property type="match status" value="1"/>
</dbReference>
<dbReference type="RefSeq" id="WP_091905491.1">
    <property type="nucleotide sequence ID" value="NZ_FNLO01000002.1"/>
</dbReference>
<dbReference type="EMBL" id="FNLO01000002">
    <property type="protein sequence ID" value="SDV47196.1"/>
    <property type="molecule type" value="Genomic_DNA"/>
</dbReference>
<evidence type="ECO:0000256" key="1">
    <source>
        <dbReference type="ARBA" id="ARBA00022630"/>
    </source>
</evidence>
<dbReference type="OrthoDB" id="9814695at2"/>
<evidence type="ECO:0000256" key="3">
    <source>
        <dbReference type="ARBA" id="ARBA00023002"/>
    </source>
</evidence>
<accession>A0A1H2PN38</accession>
<dbReference type="AlphaFoldDB" id="A0A1H2PN38"/>
<gene>
    <name evidence="6" type="ORF">SAMN05216551_102356</name>
</gene>
<name>A0A1H2PN38_9BURK</name>
<proteinExistence type="predicted"/>
<evidence type="ECO:0000256" key="2">
    <source>
        <dbReference type="ARBA" id="ARBA00022643"/>
    </source>
</evidence>
<dbReference type="InterPro" id="IPR036661">
    <property type="entry name" value="Luciferase-like_sf"/>
</dbReference>
<feature type="domain" description="Luciferase-like" evidence="5">
    <location>
        <begin position="27"/>
        <end position="357"/>
    </location>
</feature>